<organism evidence="2 3">
    <name type="scientific">Sulfuritalea hydrogenivorans sk43H</name>
    <dbReference type="NCBI Taxonomy" id="1223802"/>
    <lineage>
        <taxon>Bacteria</taxon>
        <taxon>Pseudomonadati</taxon>
        <taxon>Pseudomonadota</taxon>
        <taxon>Betaproteobacteria</taxon>
        <taxon>Nitrosomonadales</taxon>
        <taxon>Sterolibacteriaceae</taxon>
        <taxon>Sulfuritalea</taxon>
    </lineage>
</organism>
<sequence>MAGSWGCPHEANDLCSKVNNLPCDPGMKGCVLHGRFVFANDDKNERLRQKKAREEAAARGLPGPSPEELP</sequence>
<name>W0SC71_9PROT</name>
<feature type="region of interest" description="Disordered" evidence="1">
    <location>
        <begin position="47"/>
        <end position="70"/>
    </location>
</feature>
<protein>
    <submittedName>
        <fullName evidence="2">Uncharacterized protein</fullName>
    </submittedName>
</protein>
<dbReference type="STRING" id="1223802.SUTH_00988"/>
<evidence type="ECO:0000256" key="1">
    <source>
        <dbReference type="SAM" id="MobiDB-lite"/>
    </source>
</evidence>
<reference evidence="2 3" key="1">
    <citation type="journal article" date="2014" name="Syst. Appl. Microbiol.">
        <title>Complete genomes of freshwater sulfur oxidizers Sulfuricella denitrificans skB26 and Sulfuritalea hydrogenivorans sk43H: genetic insights into the sulfur oxidation pathway of betaproteobacteria.</title>
        <authorList>
            <person name="Watanabe T."/>
            <person name="Kojima H."/>
            <person name="Fukui M."/>
        </authorList>
    </citation>
    <scope>NUCLEOTIDE SEQUENCE [LARGE SCALE GENOMIC DNA]</scope>
    <source>
        <strain evidence="2">DSM22779</strain>
    </source>
</reference>
<dbReference type="AlphaFoldDB" id="W0SC71"/>
<evidence type="ECO:0000313" key="2">
    <source>
        <dbReference type="EMBL" id="BAO28794.1"/>
    </source>
</evidence>
<evidence type="ECO:0000313" key="3">
    <source>
        <dbReference type="Proteomes" id="UP000031637"/>
    </source>
</evidence>
<dbReference type="EMBL" id="AP012547">
    <property type="protein sequence ID" value="BAO28794.1"/>
    <property type="molecule type" value="Genomic_DNA"/>
</dbReference>
<dbReference type="KEGG" id="shd:SUTH_00988"/>
<feature type="compositionally biased region" description="Basic and acidic residues" evidence="1">
    <location>
        <begin position="47"/>
        <end position="57"/>
    </location>
</feature>
<keyword evidence="3" id="KW-1185">Reference proteome</keyword>
<accession>W0SC71</accession>
<dbReference type="OrthoDB" id="9807633at2"/>
<dbReference type="Proteomes" id="UP000031637">
    <property type="component" value="Chromosome"/>
</dbReference>
<dbReference type="HOGENOM" id="CLU_200616_0_0_4"/>
<gene>
    <name evidence="2" type="ORF">SUTH_00988</name>
</gene>
<proteinExistence type="predicted"/>